<feature type="chain" id="PRO_5046394649" evidence="1">
    <location>
        <begin position="22"/>
        <end position="191"/>
    </location>
</feature>
<comment type="caution">
    <text evidence="2">The sequence shown here is derived from an EMBL/GenBank/DDBJ whole genome shotgun (WGS) entry which is preliminary data.</text>
</comment>
<keyword evidence="1" id="KW-0732">Signal</keyword>
<dbReference type="Pfam" id="PF09411">
    <property type="entry name" value="PagL"/>
    <property type="match status" value="1"/>
</dbReference>
<organism evidence="2 3">
    <name type="scientific">Hyphobacterium marinum</name>
    <dbReference type="NCBI Taxonomy" id="3116574"/>
    <lineage>
        <taxon>Bacteria</taxon>
        <taxon>Pseudomonadati</taxon>
        <taxon>Pseudomonadota</taxon>
        <taxon>Alphaproteobacteria</taxon>
        <taxon>Maricaulales</taxon>
        <taxon>Maricaulaceae</taxon>
        <taxon>Hyphobacterium</taxon>
    </lineage>
</organism>
<protein>
    <submittedName>
        <fullName evidence="2">Acyloxyacyl hydrolase</fullName>
    </submittedName>
</protein>
<dbReference type="RefSeq" id="WP_330195928.1">
    <property type="nucleotide sequence ID" value="NZ_JAZDRO010000002.1"/>
</dbReference>
<feature type="signal peptide" evidence="1">
    <location>
        <begin position="1"/>
        <end position="21"/>
    </location>
</feature>
<accession>A0ABU7LYN3</accession>
<dbReference type="GO" id="GO:0016787">
    <property type="term" value="F:hydrolase activity"/>
    <property type="evidence" value="ECO:0007669"/>
    <property type="project" value="UniProtKB-KW"/>
</dbReference>
<name>A0ABU7LYN3_9PROT</name>
<keyword evidence="2" id="KW-0378">Hydrolase</keyword>
<gene>
    <name evidence="2" type="ORF">V0U35_06805</name>
</gene>
<dbReference type="EMBL" id="JAZDRO010000002">
    <property type="protein sequence ID" value="MEE2566387.1"/>
    <property type="molecule type" value="Genomic_DNA"/>
</dbReference>
<keyword evidence="3" id="KW-1185">Reference proteome</keyword>
<proteinExistence type="predicted"/>
<reference evidence="2 3" key="1">
    <citation type="submission" date="2024-01" db="EMBL/GenBank/DDBJ databases">
        <title>Hyphobacterium bacterium isolated from marine sediment.</title>
        <authorList>
            <person name="Zhao S."/>
        </authorList>
    </citation>
    <scope>NUCLEOTIDE SEQUENCE [LARGE SCALE GENOMIC DNA]</scope>
    <source>
        <strain evidence="2 3">Y60-23</strain>
    </source>
</reference>
<sequence length="191" mass="21075">MFTRTLAAVAALAAFTAPALADDNRGTEFRLGVTAHDLSDHVEDGPNYTIGAYFASPDFLDFIWSPRPYLYGSFNSNSLTNFGAAGLDWTFDLTENLHINVGSGISYNDGVRDIDRTAPANDPNRIRLATTRSLMGEHWLFHTTFGMDYDISETVSIGVYYEHISHGQILGNGRNQALDNAGVRIGYRFGR</sequence>
<evidence type="ECO:0000313" key="3">
    <source>
        <dbReference type="Proteomes" id="UP001310692"/>
    </source>
</evidence>
<evidence type="ECO:0000256" key="1">
    <source>
        <dbReference type="SAM" id="SignalP"/>
    </source>
</evidence>
<evidence type="ECO:0000313" key="2">
    <source>
        <dbReference type="EMBL" id="MEE2566387.1"/>
    </source>
</evidence>
<dbReference type="Gene3D" id="2.40.160.20">
    <property type="match status" value="1"/>
</dbReference>
<dbReference type="InterPro" id="IPR018550">
    <property type="entry name" value="Lipid-A_deacylase-rel"/>
</dbReference>
<dbReference type="Proteomes" id="UP001310692">
    <property type="component" value="Unassembled WGS sequence"/>
</dbReference>